<gene>
    <name evidence="1" type="ORF">SAMN04488111_0360</name>
</gene>
<reference evidence="2" key="1">
    <citation type="submission" date="2017-06" db="EMBL/GenBank/DDBJ databases">
        <authorList>
            <person name="Varghese N."/>
            <person name="Submissions S."/>
        </authorList>
    </citation>
    <scope>NUCLEOTIDE SEQUENCE [LARGE SCALE GENOMIC DNA]</scope>
    <source>
        <strain evidence="2">DSM 27993</strain>
    </source>
</reference>
<dbReference type="OrthoDB" id="1442351at2"/>
<protein>
    <submittedName>
        <fullName evidence="1">Uncharacterized protein</fullName>
    </submittedName>
</protein>
<evidence type="ECO:0000313" key="1">
    <source>
        <dbReference type="EMBL" id="SNR32686.1"/>
    </source>
</evidence>
<dbReference type="Proteomes" id="UP000198412">
    <property type="component" value="Unassembled WGS sequence"/>
</dbReference>
<evidence type="ECO:0000313" key="2">
    <source>
        <dbReference type="Proteomes" id="UP000198412"/>
    </source>
</evidence>
<dbReference type="RefSeq" id="WP_089376715.1">
    <property type="nucleotide sequence ID" value="NZ_FZNX01000001.1"/>
</dbReference>
<keyword evidence="2" id="KW-1185">Reference proteome</keyword>
<dbReference type="AlphaFoldDB" id="A0A238VEL1"/>
<organism evidence="1 2">
    <name type="scientific">Lutibacter flavus</name>
    <dbReference type="NCBI Taxonomy" id="691689"/>
    <lineage>
        <taxon>Bacteria</taxon>
        <taxon>Pseudomonadati</taxon>
        <taxon>Bacteroidota</taxon>
        <taxon>Flavobacteriia</taxon>
        <taxon>Flavobacteriales</taxon>
        <taxon>Flavobacteriaceae</taxon>
        <taxon>Lutibacter</taxon>
    </lineage>
</organism>
<sequence>MESQLKYKVFTREKSVDELVYNCNLWTSDFEFIKIEISFLKRLLITFPFKSSIPNLFEKLQLFVRDLEQSDTIRTTIHETINTHNQQLRNKIKLKKISYDNEYLNSFDDMAEEVLAYLEDYKKLKKKIYEYVIGMINT</sequence>
<dbReference type="EMBL" id="FZNX01000001">
    <property type="protein sequence ID" value="SNR32686.1"/>
    <property type="molecule type" value="Genomic_DNA"/>
</dbReference>
<accession>A0A238VEL1</accession>
<proteinExistence type="predicted"/>
<name>A0A238VEL1_9FLAO</name>